<keyword evidence="3" id="KW-0511">Multifunctional enzyme</keyword>
<evidence type="ECO:0000313" key="5">
    <source>
        <dbReference type="Proteomes" id="UP000479710"/>
    </source>
</evidence>
<dbReference type="PANTHER" id="PTHR23309:SF9">
    <property type="entry name" value="PEROXISOMAL FATTY ACID BETA-OXIDATION MULTIFUNCTIONAL PROTEIN MFP2"/>
    <property type="match status" value="1"/>
</dbReference>
<dbReference type="Proteomes" id="UP000479710">
    <property type="component" value="Unassembled WGS sequence"/>
</dbReference>
<evidence type="ECO:0000313" key="4">
    <source>
        <dbReference type="EMBL" id="KAF0926478.1"/>
    </source>
</evidence>
<organism evidence="4 5">
    <name type="scientific">Oryza meyeriana var. granulata</name>
    <dbReference type="NCBI Taxonomy" id="110450"/>
    <lineage>
        <taxon>Eukaryota</taxon>
        <taxon>Viridiplantae</taxon>
        <taxon>Streptophyta</taxon>
        <taxon>Embryophyta</taxon>
        <taxon>Tracheophyta</taxon>
        <taxon>Spermatophyta</taxon>
        <taxon>Magnoliopsida</taxon>
        <taxon>Liliopsida</taxon>
        <taxon>Poales</taxon>
        <taxon>Poaceae</taxon>
        <taxon>BOP clade</taxon>
        <taxon>Oryzoideae</taxon>
        <taxon>Oryzeae</taxon>
        <taxon>Oryzinae</taxon>
        <taxon>Oryza</taxon>
        <taxon>Oryza meyeriana</taxon>
    </lineage>
</organism>
<dbReference type="Gene3D" id="1.10.1040.10">
    <property type="entry name" value="N-(1-d-carboxylethyl)-l-norvaline Dehydrogenase, domain 2"/>
    <property type="match status" value="1"/>
</dbReference>
<dbReference type="GO" id="GO:0016829">
    <property type="term" value="F:lyase activity"/>
    <property type="evidence" value="ECO:0007669"/>
    <property type="project" value="UniProtKB-KW"/>
</dbReference>
<name>A0A6G1EPA8_9ORYZ</name>
<dbReference type="InterPro" id="IPR008927">
    <property type="entry name" value="6-PGluconate_DH-like_C_sf"/>
</dbReference>
<dbReference type="SUPFAM" id="SSF52096">
    <property type="entry name" value="ClpP/crotonase"/>
    <property type="match status" value="1"/>
</dbReference>
<dbReference type="GO" id="GO:0016853">
    <property type="term" value="F:isomerase activity"/>
    <property type="evidence" value="ECO:0007669"/>
    <property type="project" value="UniProtKB-KW"/>
</dbReference>
<dbReference type="GO" id="GO:0006635">
    <property type="term" value="P:fatty acid beta-oxidation"/>
    <property type="evidence" value="ECO:0007669"/>
    <property type="project" value="TreeGrafter"/>
</dbReference>
<dbReference type="EMBL" id="SPHZ02000003">
    <property type="protein sequence ID" value="KAF0926478.1"/>
    <property type="molecule type" value="Genomic_DNA"/>
</dbReference>
<dbReference type="AlphaFoldDB" id="A0A6G1EPA8"/>
<dbReference type="GO" id="GO:0005777">
    <property type="term" value="C:peroxisome"/>
    <property type="evidence" value="ECO:0007669"/>
    <property type="project" value="TreeGrafter"/>
</dbReference>
<protein>
    <recommendedName>
        <fullName evidence="6">3-hydroxyacyl-CoA dehydrogenase C-terminal domain-containing protein</fullName>
    </recommendedName>
</protein>
<gene>
    <name evidence="4" type="ORF">E2562_025319</name>
</gene>
<keyword evidence="1" id="KW-0413">Isomerase</keyword>
<dbReference type="CDD" id="cd06558">
    <property type="entry name" value="crotonase-like"/>
    <property type="match status" value="1"/>
</dbReference>
<accession>A0A6G1EPA8</accession>
<dbReference type="OrthoDB" id="2018133at2759"/>
<keyword evidence="2" id="KW-0456">Lyase</keyword>
<dbReference type="Pfam" id="PF00378">
    <property type="entry name" value="ECH_1"/>
    <property type="match status" value="1"/>
</dbReference>
<dbReference type="Gene3D" id="3.90.226.10">
    <property type="entry name" value="2-enoyl-CoA Hydratase, Chain A, domain 1"/>
    <property type="match status" value="1"/>
</dbReference>
<reference evidence="4 5" key="1">
    <citation type="submission" date="2019-11" db="EMBL/GenBank/DDBJ databases">
        <title>Whole genome sequence of Oryza granulata.</title>
        <authorList>
            <person name="Li W."/>
        </authorList>
    </citation>
    <scope>NUCLEOTIDE SEQUENCE [LARGE SCALE GENOMIC DNA]</scope>
    <source>
        <strain evidence="5">cv. Menghai</strain>
        <tissue evidence="4">Leaf</tissue>
    </source>
</reference>
<dbReference type="InterPro" id="IPR029045">
    <property type="entry name" value="ClpP/crotonase-like_dom_sf"/>
</dbReference>
<keyword evidence="5" id="KW-1185">Reference proteome</keyword>
<dbReference type="InterPro" id="IPR013328">
    <property type="entry name" value="6PGD_dom2"/>
</dbReference>
<dbReference type="SUPFAM" id="SSF48179">
    <property type="entry name" value="6-phosphogluconate dehydrogenase C-terminal domain-like"/>
    <property type="match status" value="1"/>
</dbReference>
<comment type="caution">
    <text evidence="4">The sequence shown here is derived from an EMBL/GenBank/DDBJ whole genome shotgun (WGS) entry which is preliminary data.</text>
</comment>
<sequence length="230" mass="24596">MELRPGGVAVIAIVNPPVNALSVDGHPHFFFSASFSPISFSFSSCASAGKPSVAAINGHALGGGLEISMECRARISTPTAQLGLPELQLGVIPALGGTQRLPRLVGLTKALEMMLEAIAFEKLLLKLHDKDIVEMVFFPVINEACQVLSEGSDIKASDLDIASIFGMGFPPYRGGIMYWADSIGAKRIHAKLSEWEMKYVQFFKPCSCLSERAAEGVPLSTAKNNAKALM</sequence>
<evidence type="ECO:0000256" key="2">
    <source>
        <dbReference type="ARBA" id="ARBA00023239"/>
    </source>
</evidence>
<dbReference type="GO" id="GO:0003857">
    <property type="term" value="F:(3S)-3-hydroxyacyl-CoA dehydrogenase (NAD+) activity"/>
    <property type="evidence" value="ECO:0007669"/>
    <property type="project" value="TreeGrafter"/>
</dbReference>
<evidence type="ECO:0000256" key="3">
    <source>
        <dbReference type="ARBA" id="ARBA00023268"/>
    </source>
</evidence>
<dbReference type="InterPro" id="IPR001753">
    <property type="entry name" value="Enoyl-CoA_hydra/iso"/>
</dbReference>
<evidence type="ECO:0008006" key="6">
    <source>
        <dbReference type="Google" id="ProtNLM"/>
    </source>
</evidence>
<evidence type="ECO:0000256" key="1">
    <source>
        <dbReference type="ARBA" id="ARBA00023235"/>
    </source>
</evidence>
<dbReference type="PANTHER" id="PTHR23309">
    <property type="entry name" value="3-HYDROXYACYL-COA DEHYROGENASE"/>
    <property type="match status" value="1"/>
</dbReference>
<proteinExistence type="predicted"/>